<dbReference type="AlphaFoldDB" id="G0L852"/>
<protein>
    <recommendedName>
        <fullName evidence="3">Concanavalin A-like lectin/glucanases superfamily protein</fullName>
    </recommendedName>
</protein>
<accession>G0L852</accession>
<evidence type="ECO:0000313" key="1">
    <source>
        <dbReference type="EMBL" id="CAZ97953.1"/>
    </source>
</evidence>
<dbReference type="InterPro" id="IPR013783">
    <property type="entry name" value="Ig-like_fold"/>
</dbReference>
<dbReference type="GO" id="GO:0004553">
    <property type="term" value="F:hydrolase activity, hydrolyzing O-glycosyl compounds"/>
    <property type="evidence" value="ECO:0007669"/>
    <property type="project" value="UniProtKB-ARBA"/>
</dbReference>
<evidence type="ECO:0000313" key="2">
    <source>
        <dbReference type="Proteomes" id="UP000008898"/>
    </source>
</evidence>
<gene>
    <name evidence="1" type="ordered locus">zobellia_3815</name>
</gene>
<reference evidence="2" key="1">
    <citation type="submission" date="2009-07" db="EMBL/GenBank/DDBJ databases">
        <title>Complete genome sequence of Zobellia galactanivorans Dsij.</title>
        <authorList>
            <consortium name="Genoscope - CEA"/>
        </authorList>
    </citation>
    <scope>NUCLEOTIDE SEQUENCE [LARGE SCALE GENOMIC DNA]</scope>
    <source>
        <strain evidence="2">DSM 12802 / CCUG 47099 / CIP 106680 / NCIMB 13871 / Dsij</strain>
    </source>
</reference>
<name>G0L852_ZOBGA</name>
<dbReference type="KEGG" id="zga:ZOBELLIA_3815"/>
<dbReference type="PANTHER" id="PTHR42535:SF2">
    <property type="entry name" value="CHROMOSOME UNDETERMINED SCAFFOLD_146, WHOLE GENOME SHOTGUN SEQUENCE"/>
    <property type="match status" value="1"/>
</dbReference>
<sequence>MKNIKNLVSCLMVATLFYSCDQGIDALTEVDPGADASAPTITITSPAEGAAVKVNEELATITVRFQAEDDIELGSVEVLLDGTRIGNYNTFKDYRKLIVDDLVYDQLEDGAHQLTVIAKDLDGKSTSEVINFTKEPAYISKYPGEILYMPFDGGYVDLLSFEEAEQVGSPAISEESLAGSGAYAGAEGAYLTLDSERFKNTELSAIFWVKLNAMPDRAGILAMSPPLDDAGGNVLTSGFRFFRENANGQQRYKLNVGEGDKNTWFDGGEAAEVDPASEEWVNLAFTISGSEAVVYIDGQIVSQGPLGGIDWNDVNVLSIMSGEPNFSGWNHKSDLSLMDELRIFDRAITQDEIRQIIQDDSGIVVSDYPPNFPGEMFYMPFDGTYKNLFTDIAADLVGTPSFSEDDVVAGDASYMGATDSYLTVPSNGLTPDAFSATLWYKVDASSGNGGILVMSPEDTEKEGFPEVQNLRTSGFRFFREGDATRQVFKLNVGTGESDVWLDGADAAAIDPTTAGWVHLAFSISESDAVLYINGEIVAQNSVDGGIDWSGCDILSIGSGAPRFTEWGHLSNESLIDELRFFDKALTQEEIQGIMNHNL</sequence>
<dbReference type="RefSeq" id="WP_013995143.1">
    <property type="nucleotide sequence ID" value="NC_015844.1"/>
</dbReference>
<dbReference type="Proteomes" id="UP000008898">
    <property type="component" value="Chromosome"/>
</dbReference>
<organism evidence="1 2">
    <name type="scientific">Zobellia galactanivorans (strain DSM 12802 / CCUG 47099 / CIP 106680 / NCIMB 13871 / Dsij)</name>
    <dbReference type="NCBI Taxonomy" id="63186"/>
    <lineage>
        <taxon>Bacteria</taxon>
        <taxon>Pseudomonadati</taxon>
        <taxon>Bacteroidota</taxon>
        <taxon>Flavobacteriia</taxon>
        <taxon>Flavobacteriales</taxon>
        <taxon>Flavobacteriaceae</taxon>
        <taxon>Zobellia</taxon>
    </lineage>
</organism>
<dbReference type="PANTHER" id="PTHR42535">
    <property type="entry name" value="OOKINETE PROTEIN, PUTATIVE-RELATED"/>
    <property type="match status" value="1"/>
</dbReference>
<dbReference type="EMBL" id="FP476056">
    <property type="protein sequence ID" value="CAZ97953.1"/>
    <property type="molecule type" value="Genomic_DNA"/>
</dbReference>
<dbReference type="Pfam" id="PF13385">
    <property type="entry name" value="Laminin_G_3"/>
    <property type="match status" value="2"/>
</dbReference>
<dbReference type="PROSITE" id="PS51257">
    <property type="entry name" value="PROKAR_LIPOPROTEIN"/>
    <property type="match status" value="1"/>
</dbReference>
<keyword evidence="2" id="KW-1185">Reference proteome</keyword>
<dbReference type="InterPro" id="IPR013320">
    <property type="entry name" value="ConA-like_dom_sf"/>
</dbReference>
<proteinExistence type="predicted"/>
<dbReference type="Gene3D" id="2.60.40.10">
    <property type="entry name" value="Immunoglobulins"/>
    <property type="match status" value="1"/>
</dbReference>
<dbReference type="SUPFAM" id="SSF49899">
    <property type="entry name" value="Concanavalin A-like lectins/glucanases"/>
    <property type="match status" value="2"/>
</dbReference>
<dbReference type="STRING" id="63186.ZOBELLIA_3815"/>
<evidence type="ECO:0008006" key="3">
    <source>
        <dbReference type="Google" id="ProtNLM"/>
    </source>
</evidence>
<dbReference type="Gene3D" id="2.60.120.200">
    <property type="match status" value="2"/>
</dbReference>
<dbReference type="OrthoDB" id="950827at2"/>
<dbReference type="Pfam" id="PF17957">
    <property type="entry name" value="Big_7"/>
    <property type="match status" value="1"/>
</dbReference>
<dbReference type="PATRIC" id="fig|63186.3.peg.3735"/>
<dbReference type="HOGENOM" id="CLU_019355_0_0_10"/>
<dbReference type="GO" id="GO:0005975">
    <property type="term" value="P:carbohydrate metabolic process"/>
    <property type="evidence" value="ECO:0007669"/>
    <property type="project" value="UniProtKB-ARBA"/>
</dbReference>
<reference evidence="1 2" key="2">
    <citation type="journal article" date="2012" name="Environ. Microbiol.">
        <title>Characterization of the first alginolytic operons in a marine bacterium: from their emergence in marine Flavobacteriia to their independent transfers to marine Proteobacteria and human gut Bacteroides.</title>
        <authorList>
            <person name="Thomas F."/>
            <person name="Barbeyron T."/>
            <person name="Tonon T."/>
            <person name="Genicot S."/>
            <person name="Czjzek M."/>
            <person name="Michel G."/>
        </authorList>
    </citation>
    <scope>NUCLEOTIDE SEQUENCE [LARGE SCALE GENOMIC DNA]</scope>
    <source>
        <strain evidence="2">DSM 12802 / CCUG 47099 / CIP 106680 / NCIMB 13871 / Dsij</strain>
    </source>
</reference>